<dbReference type="GO" id="GO:0042781">
    <property type="term" value="F:3'-tRNA processing endoribonuclease activity"/>
    <property type="evidence" value="ECO:0007669"/>
    <property type="project" value="TreeGrafter"/>
</dbReference>
<dbReference type="InterPro" id="IPR044094">
    <property type="entry name" value="AtsA-like_MBL-fold"/>
</dbReference>
<dbReference type="PANTHER" id="PTHR46018:SF2">
    <property type="entry name" value="ZINC PHOSPHODIESTERASE ELAC PROTEIN 1"/>
    <property type="match status" value="1"/>
</dbReference>
<accession>S5DUZ6</accession>
<evidence type="ECO:0000256" key="1">
    <source>
        <dbReference type="ARBA" id="ARBA00022759"/>
    </source>
</evidence>
<evidence type="ECO:0000256" key="2">
    <source>
        <dbReference type="ARBA" id="ARBA00022801"/>
    </source>
</evidence>
<keyword evidence="2 4" id="KW-0378">Hydrolase</keyword>
<name>S5DUZ6_9ACTN</name>
<keyword evidence="1" id="KW-0540">Nuclease</keyword>
<evidence type="ECO:0000259" key="3">
    <source>
        <dbReference type="SMART" id="SM00849"/>
    </source>
</evidence>
<dbReference type="SMART" id="SM00849">
    <property type="entry name" value="Lactamase_B"/>
    <property type="match status" value="1"/>
</dbReference>
<dbReference type="Pfam" id="PF23023">
    <property type="entry name" value="Anti-Pycsar_Apyc1"/>
    <property type="match status" value="1"/>
</dbReference>
<proteinExistence type="predicted"/>
<dbReference type="AlphaFoldDB" id="S5DUZ6"/>
<dbReference type="InterPro" id="IPR001279">
    <property type="entry name" value="Metallo-B-lactamas"/>
</dbReference>
<protein>
    <submittedName>
        <fullName evidence="4">Metal-dependent hydrolase</fullName>
    </submittedName>
</protein>
<dbReference type="EMBL" id="KC811111">
    <property type="protein sequence ID" value="AGQ18742.1"/>
    <property type="molecule type" value="Genomic_DNA"/>
</dbReference>
<dbReference type="SUPFAM" id="SSF56281">
    <property type="entry name" value="Metallo-hydrolase/oxidoreductase"/>
    <property type="match status" value="1"/>
</dbReference>
<feature type="domain" description="Metallo-beta-lactamase" evidence="3">
    <location>
        <begin position="19"/>
        <end position="218"/>
    </location>
</feature>
<organism evidence="4">
    <name type="scientific">Candidatus Actinomarina minuta</name>
    <dbReference type="NCBI Taxonomy" id="1389454"/>
    <lineage>
        <taxon>Bacteria</taxon>
        <taxon>Bacillati</taxon>
        <taxon>Actinomycetota</taxon>
        <taxon>Actinomycetes</taxon>
        <taxon>Candidatus Actinomarinidae</taxon>
        <taxon>Candidatus Actinomarinales</taxon>
        <taxon>Candidatus Actinomarineae</taxon>
        <taxon>Candidatus Actinomarinaceae</taxon>
        <taxon>Candidatus Actinomarina</taxon>
    </lineage>
</organism>
<dbReference type="PANTHER" id="PTHR46018">
    <property type="entry name" value="ZINC PHOSPHODIESTERASE ELAC PROTEIN 1"/>
    <property type="match status" value="1"/>
</dbReference>
<keyword evidence="1" id="KW-0255">Endonuclease</keyword>
<dbReference type="CDD" id="cd07719">
    <property type="entry name" value="arylsulfatase_AtsA-like_MBL-fold"/>
    <property type="match status" value="1"/>
</dbReference>
<reference evidence="4" key="1">
    <citation type="journal article" date="2013" name="Sci. Rep.">
        <title>Metagenomics uncovers a new group of low GC and ultra-small marine Actinobacteria.</title>
        <authorList>
            <person name="Ghai R."/>
            <person name="Mizuno C.M."/>
            <person name="Picazo A."/>
            <person name="Camacho A."/>
            <person name="Rodriguez-Valera F."/>
        </authorList>
    </citation>
    <scope>NUCLEOTIDE SEQUENCE</scope>
</reference>
<dbReference type="InterPro" id="IPR036866">
    <property type="entry name" value="RibonucZ/Hydroxyglut_hydro"/>
</dbReference>
<dbReference type="Gene3D" id="3.60.15.10">
    <property type="entry name" value="Ribonuclease Z/Hydroxyacylglutathione hydrolase-like"/>
    <property type="match status" value="1"/>
</dbReference>
<sequence>MDSIVLLGTGCPSPSHERFGPSTLVTSGNQNILIDAGSGVTQRLSEHGLKPSAIDIILITHLHSDHIVDLYQLYISGWHSGRTKPFKLVGPRGIEKFFNKTMEAYDDELSLRIEWEKRPNKAGLEIEIIEINEEFTFDDQDIKIKSIEVQHQPVEPAYGYEFLVKNKKVTYSGDTKYSKNLENASKNAEYLIHEVFVDLNFDDKRMTQDTLKNVREYHSTPEDVGKLAQAANVKNLVLNHFVPPVFDEEGLRNEISKYYDGKIIVGSDLDVFNL</sequence>
<evidence type="ECO:0000313" key="4">
    <source>
        <dbReference type="EMBL" id="AGQ18742.1"/>
    </source>
</evidence>